<sequence>MSYLKIPIDLKSAVNGKLERCSYEESIAQQIMLLIVSRYGEVVGKENYGSVIWELEFSQLVKISDWENRVQESLLQAITTYEERLKDISVSVVLSEIDDENKKETHVRRKAQIAVKGKIVSTDQPFHFNTLVYISPLSQ</sequence>
<dbReference type="EMBL" id="ACBW01000104">
    <property type="protein sequence ID" value="EEF75941.1"/>
    <property type="molecule type" value="Genomic_DNA"/>
</dbReference>
<dbReference type="RefSeq" id="WP_008141999.1">
    <property type="nucleotide sequence ID" value="NZ_EQ973637.1"/>
</dbReference>
<name>S0FBV5_9BACT</name>
<dbReference type="Pfam" id="PF04965">
    <property type="entry name" value="GPW_gp25"/>
    <property type="match status" value="1"/>
</dbReference>
<protein>
    <submittedName>
        <fullName evidence="2">Putative lysozyme</fullName>
    </submittedName>
</protein>
<dbReference type="GeneID" id="78404372"/>
<dbReference type="STRING" id="547042.BACCOPRO_01435"/>
<dbReference type="HOGENOM" id="CLU_150505_0_0_10"/>
<gene>
    <name evidence="2" type="ORF">BACCOPRO_01435</name>
</gene>
<dbReference type="OrthoDB" id="1161413at2"/>
<evidence type="ECO:0000313" key="3">
    <source>
        <dbReference type="Proteomes" id="UP000014073"/>
    </source>
</evidence>
<accession>S0FBV5</accession>
<comment type="caution">
    <text evidence="2">The sequence shown here is derived from an EMBL/GenBank/DDBJ whole genome shotgun (WGS) entry which is preliminary data.</text>
</comment>
<dbReference type="eggNOG" id="COG3628">
    <property type="taxonomic scope" value="Bacteria"/>
</dbReference>
<organism evidence="2 3">
    <name type="scientific">Phocaeicola coprophilus DSM 18228 = JCM 13818</name>
    <dbReference type="NCBI Taxonomy" id="547042"/>
    <lineage>
        <taxon>Bacteria</taxon>
        <taxon>Pseudomonadati</taxon>
        <taxon>Bacteroidota</taxon>
        <taxon>Bacteroidia</taxon>
        <taxon>Bacteroidales</taxon>
        <taxon>Bacteroidaceae</taxon>
        <taxon>Phocaeicola</taxon>
    </lineage>
</organism>
<reference evidence="2 3" key="1">
    <citation type="submission" date="2008-12" db="EMBL/GenBank/DDBJ databases">
        <authorList>
            <person name="Fulton L."/>
            <person name="Clifton S."/>
            <person name="Fulton B."/>
            <person name="Xu J."/>
            <person name="Minx P."/>
            <person name="Pepin K.H."/>
            <person name="Johnson M."/>
            <person name="Bhonagiri V."/>
            <person name="Nash W.E."/>
            <person name="Mardis E.R."/>
            <person name="Wilson R.K."/>
        </authorList>
    </citation>
    <scope>NUCLEOTIDE SEQUENCE [LARGE SCALE GENOMIC DNA]</scope>
    <source>
        <strain evidence="2 3">DSM 18228</strain>
    </source>
</reference>
<dbReference type="Gene3D" id="3.10.450.40">
    <property type="match status" value="1"/>
</dbReference>
<evidence type="ECO:0000313" key="2">
    <source>
        <dbReference type="EMBL" id="EEF75941.1"/>
    </source>
</evidence>
<keyword evidence="3" id="KW-1185">Reference proteome</keyword>
<evidence type="ECO:0000259" key="1">
    <source>
        <dbReference type="Pfam" id="PF04965"/>
    </source>
</evidence>
<proteinExistence type="predicted"/>
<dbReference type="SUPFAM" id="SSF160719">
    <property type="entry name" value="gpW/gp25-like"/>
    <property type="match status" value="1"/>
</dbReference>
<dbReference type="Proteomes" id="UP000014073">
    <property type="component" value="Unassembled WGS sequence"/>
</dbReference>
<feature type="domain" description="IraD/Gp25-like" evidence="1">
    <location>
        <begin position="22"/>
        <end position="122"/>
    </location>
</feature>
<dbReference type="AlphaFoldDB" id="S0FBV5"/>
<dbReference type="InterPro" id="IPR007048">
    <property type="entry name" value="IraD/Gp25-like"/>
</dbReference>